<feature type="domain" description="SAC" evidence="6">
    <location>
        <begin position="197"/>
        <end position="559"/>
    </location>
</feature>
<keyword evidence="5" id="KW-1133">Transmembrane helix</keyword>
<sequence length="1592" mass="182987">MNQDAQIFNDNQESLNEQYLASKVPTKKEEAESHSVPNTEVKEQPPKKESLNYAHPRFTMSIFQLYETKTRYYLVGTNQAKKRYRVLQIHRTNPNDLVVIEDDVLYTEQEKTRLLKMIEDGNLSVGGLQLSPMRIYGVVGFIRFTQGWYMIFITKRRQVALLGGHYIYHIDETRLVPIGLQTKIDKNSDEARYIATFQNIDLAKNFYFSYTYDITNSLQNNLTQPPLSKSPNEEGHSGLKHNDMFVWNHYLLSSGFKNLDSQSGWILPLIYGFVDQAKISVFGRNIVVTLIARRSRYFAGARFLKRGVNDKGFVANDVETEQIVTDMATTSFHSTDYLFGNPRYTSYVQHRGSIPLIWSQDTTNMSPKPPIELNVVDPFFSAAALHFENIFQRYGTPVIVLNLIKQKEKTKRESILGKEFAESIKYLNQFLPDDKKIKYIAWDMSRASKSHDQDVIGYLEKIADDTMEATGFFQSGISANPAQDAKYPRQEGVLRTNCIDCLDRTNAAQFLMGKCALGHQLYALGVVASPKIDFDSDAVNIFTEMYHDHGDTIALQYGGSHLVNTMETYRKINQWTSHPRDMIESIRRFYANAFSDADKQDAINLFLGNFVTKDGQPMLWELSSDYHLHNQHPLKKASRRDYRNWYAKEVLEKKTHALDPTLFEIPRQFRVPAANPDESDTFQGYWVEYYNHKELTSLNTLFTLNMNGTLKYRPPKISSSNSRPPKELTRAEALDLSPFTVRAGKTTTNLNPTTFKEKNEPENEDVCKVVEKSPSWTIEGITQRNLEPSITQAEHKEYKRYTEQFKSIEKLTVTHDDQLGYNHVESFPEYQQYQNYIYKNELEEHPAAIKTTSLDEQVYNTYVDIPRRAASVQVSREWSGNARKRYEGYASYLNNGKYPSQLQQQHQPQSRQASNNLTMLFEQLRLRITNEEYHFTPLLEPAKEGHGLDRIETLTVYRDSGQLQLNAPPIQNAHIEGELVVCGIMGFIQLQAGEYMIVITGYQRVGTLMQNCDILRATAFQILPIARNTNGLSSQQLDDEQTFIYLLQKHLKKNGFYFSYRYNLTLSVQKQAQTEGDVNNWREADTRFFWNHYLCQKLILATQNSKTNQDLSSFILPVIQGFVSISPAVINNRAITFALISRRSQERAGTRYFSRGLDENGFASNFVETEQIILCDPSKSLVQDNSIRLSYVQTRGSVPAIWGQIPNTRYTPKLWLNSNLTDENVIAASKAHFNQQIKIYGPQILVNLVNTKGYEYPVGQLYAAVVKELNNPNLKYIHFDFHQECRKMRWNRVQLLVDQLEPDLREQGYCVYDVTDPNTPVLRKTQNSVIRTNCMDCLDRTNVVQSTLSRWVLNRQLREVGILQSTEVIENDEQFMQIFRNMWADNANGLSVPYSGTGALKTDFTRTGHRTRMGLINDFNNSAIRYIKNNFLDGARQDGIDLILGKYQVSDNPTTSPFKATPTAMIIKSVPLIFLVTVIILLMILISPELFAIESSLLYTFCISVLLTVLVMCWLFIQHNGTEFVDWPKLLPAAQVHHVDDDALSNVFQIDTVHNKATDLVRKWTLRRDSTAVLNQAEQGYELLPTTLKKTT</sequence>
<gene>
    <name evidence="7" type="ORF">MFLAVUS_008619</name>
</gene>
<keyword evidence="8" id="KW-1185">Reference proteome</keyword>
<name>A0ABP9Z7L8_9FUNG</name>
<dbReference type="Pfam" id="PF02383">
    <property type="entry name" value="Syja_N"/>
    <property type="match status" value="2"/>
</dbReference>
<protein>
    <recommendedName>
        <fullName evidence="6">SAC domain-containing protein</fullName>
    </recommendedName>
</protein>
<dbReference type="Proteomes" id="UP001473302">
    <property type="component" value="Unassembled WGS sequence"/>
</dbReference>
<dbReference type="PANTHER" id="PTHR45738">
    <property type="entry name" value="POLYPHOSPHOINOSITIDE PHOSPHATASE"/>
    <property type="match status" value="1"/>
</dbReference>
<evidence type="ECO:0000313" key="7">
    <source>
        <dbReference type="EMBL" id="GAA5815113.1"/>
    </source>
</evidence>
<reference evidence="7 8" key="1">
    <citation type="submission" date="2024-04" db="EMBL/GenBank/DDBJ databases">
        <title>genome sequences of Mucor flavus KT1a and Helicostylum pulchrum KT1b strains isolated from the surface of a dry-aged beef.</title>
        <authorList>
            <person name="Toyotome T."/>
            <person name="Hosono M."/>
            <person name="Torimaru M."/>
            <person name="Fukuda K."/>
            <person name="Mikami N."/>
        </authorList>
    </citation>
    <scope>NUCLEOTIDE SEQUENCE [LARGE SCALE GENOMIC DNA]</scope>
    <source>
        <strain evidence="7 8">KT1a</strain>
    </source>
</reference>
<feature type="region of interest" description="Disordered" evidence="4">
    <location>
        <begin position="1"/>
        <end position="49"/>
    </location>
</feature>
<evidence type="ECO:0000256" key="5">
    <source>
        <dbReference type="SAM" id="Phobius"/>
    </source>
</evidence>
<dbReference type="EMBL" id="BAABUK010000024">
    <property type="protein sequence ID" value="GAA5815113.1"/>
    <property type="molecule type" value="Genomic_DNA"/>
</dbReference>
<organism evidence="7 8">
    <name type="scientific">Mucor flavus</name>
    <dbReference type="NCBI Taxonomy" id="439312"/>
    <lineage>
        <taxon>Eukaryota</taxon>
        <taxon>Fungi</taxon>
        <taxon>Fungi incertae sedis</taxon>
        <taxon>Mucoromycota</taxon>
        <taxon>Mucoromycotina</taxon>
        <taxon>Mucoromycetes</taxon>
        <taxon>Mucorales</taxon>
        <taxon>Mucorineae</taxon>
        <taxon>Mucoraceae</taxon>
        <taxon>Mucor</taxon>
    </lineage>
</organism>
<feature type="compositionally biased region" description="Polar residues" evidence="4">
    <location>
        <begin position="1"/>
        <end position="19"/>
    </location>
</feature>
<dbReference type="PROSITE" id="PS50275">
    <property type="entry name" value="SAC"/>
    <property type="match status" value="2"/>
</dbReference>
<feature type="transmembrane region" description="Helical" evidence="5">
    <location>
        <begin position="1465"/>
        <end position="1485"/>
    </location>
</feature>
<proteinExistence type="predicted"/>
<dbReference type="InterPro" id="IPR043573">
    <property type="entry name" value="Fig4-like"/>
</dbReference>
<comment type="subcellular location">
    <subcellularLocation>
        <location evidence="1">Endomembrane system</location>
    </subcellularLocation>
</comment>
<dbReference type="InterPro" id="IPR002013">
    <property type="entry name" value="SAC_dom"/>
</dbReference>
<evidence type="ECO:0000256" key="1">
    <source>
        <dbReference type="ARBA" id="ARBA00004308"/>
    </source>
</evidence>
<feature type="domain" description="SAC" evidence="6">
    <location>
        <begin position="1047"/>
        <end position="1396"/>
    </location>
</feature>
<keyword evidence="5" id="KW-0812">Transmembrane</keyword>
<feature type="transmembrane region" description="Helical" evidence="5">
    <location>
        <begin position="1497"/>
        <end position="1517"/>
    </location>
</feature>
<feature type="compositionally biased region" description="Basic and acidic residues" evidence="4">
    <location>
        <begin position="40"/>
        <end position="49"/>
    </location>
</feature>
<keyword evidence="2" id="KW-0378">Hydrolase</keyword>
<comment type="caution">
    <text evidence="7">The sequence shown here is derived from an EMBL/GenBank/DDBJ whole genome shotgun (WGS) entry which is preliminary data.</text>
</comment>
<accession>A0ABP9Z7L8</accession>
<dbReference type="PANTHER" id="PTHR45738:SF5">
    <property type="entry name" value="POLYPHOSPHOINOSITIDE PHOSPHATASE"/>
    <property type="match status" value="1"/>
</dbReference>
<evidence type="ECO:0000256" key="2">
    <source>
        <dbReference type="ARBA" id="ARBA00022801"/>
    </source>
</evidence>
<evidence type="ECO:0000256" key="3">
    <source>
        <dbReference type="ARBA" id="ARBA00023136"/>
    </source>
</evidence>
<evidence type="ECO:0000313" key="8">
    <source>
        <dbReference type="Proteomes" id="UP001473302"/>
    </source>
</evidence>
<evidence type="ECO:0000259" key="6">
    <source>
        <dbReference type="PROSITE" id="PS50275"/>
    </source>
</evidence>
<evidence type="ECO:0000256" key="4">
    <source>
        <dbReference type="SAM" id="MobiDB-lite"/>
    </source>
</evidence>
<keyword evidence="3 5" id="KW-0472">Membrane</keyword>